<gene>
    <name evidence="2" type="ORF">K460DRAFT_421633</name>
</gene>
<dbReference type="Proteomes" id="UP000800039">
    <property type="component" value="Unassembled WGS sequence"/>
</dbReference>
<evidence type="ECO:0000256" key="1">
    <source>
        <dbReference type="SAM" id="SignalP"/>
    </source>
</evidence>
<feature type="chain" id="PRO_5040130185" evidence="1">
    <location>
        <begin position="17"/>
        <end position="239"/>
    </location>
</feature>
<proteinExistence type="predicted"/>
<dbReference type="OrthoDB" id="3800804at2759"/>
<evidence type="ECO:0000313" key="2">
    <source>
        <dbReference type="EMBL" id="KAF1839968.1"/>
    </source>
</evidence>
<dbReference type="RefSeq" id="XP_040782531.1">
    <property type="nucleotide sequence ID" value="XM_040938154.1"/>
</dbReference>
<feature type="signal peptide" evidence="1">
    <location>
        <begin position="1"/>
        <end position="16"/>
    </location>
</feature>
<comment type="caution">
    <text evidence="2">The sequence shown here is derived from an EMBL/GenBank/DDBJ whole genome shotgun (WGS) entry which is preliminary data.</text>
</comment>
<keyword evidence="1" id="KW-0732">Signal</keyword>
<evidence type="ECO:0000313" key="3">
    <source>
        <dbReference type="Proteomes" id="UP000800039"/>
    </source>
</evidence>
<protein>
    <submittedName>
        <fullName evidence="2">Uncharacterized protein</fullName>
    </submittedName>
</protein>
<dbReference type="AlphaFoldDB" id="A0A9P4G6L6"/>
<name>A0A9P4G6L6_9PLEO</name>
<dbReference type="EMBL" id="ML976621">
    <property type="protein sequence ID" value="KAF1839968.1"/>
    <property type="molecule type" value="Genomic_DNA"/>
</dbReference>
<sequence length="239" mass="24705">MKSLLILPALAAGILASKVALNNHELAALLGRAIDPIIMDPTQLSVLSVLRTAMPTASDTPMPQDDFEPEWYQNLPQDVKSLLPSLYPATTTATPTDRATSVTEVVSQTPVPYAASSIGESLSLLPSSTVLVSSTLANTGTVNDTLPVTSAPTSTSIPASSSLWTSQTTVTKTLQYAPTTPTGKNSTWITASANGTLPTASPLPSPSGSFSAGAKTAVKMETLAAIVWISVGVGFFIFA</sequence>
<dbReference type="GeneID" id="63855404"/>
<organism evidence="2 3">
    <name type="scientific">Cucurbitaria berberidis CBS 394.84</name>
    <dbReference type="NCBI Taxonomy" id="1168544"/>
    <lineage>
        <taxon>Eukaryota</taxon>
        <taxon>Fungi</taxon>
        <taxon>Dikarya</taxon>
        <taxon>Ascomycota</taxon>
        <taxon>Pezizomycotina</taxon>
        <taxon>Dothideomycetes</taxon>
        <taxon>Pleosporomycetidae</taxon>
        <taxon>Pleosporales</taxon>
        <taxon>Pleosporineae</taxon>
        <taxon>Cucurbitariaceae</taxon>
        <taxon>Cucurbitaria</taxon>
    </lineage>
</organism>
<keyword evidence="3" id="KW-1185">Reference proteome</keyword>
<accession>A0A9P4G6L6</accession>
<reference evidence="2" key="1">
    <citation type="submission" date="2020-01" db="EMBL/GenBank/DDBJ databases">
        <authorList>
            <consortium name="DOE Joint Genome Institute"/>
            <person name="Haridas S."/>
            <person name="Albert R."/>
            <person name="Binder M."/>
            <person name="Bloem J."/>
            <person name="Labutti K."/>
            <person name="Salamov A."/>
            <person name="Andreopoulos B."/>
            <person name="Baker S.E."/>
            <person name="Barry K."/>
            <person name="Bills G."/>
            <person name="Bluhm B.H."/>
            <person name="Cannon C."/>
            <person name="Castanera R."/>
            <person name="Culley D.E."/>
            <person name="Daum C."/>
            <person name="Ezra D."/>
            <person name="Gonzalez J.B."/>
            <person name="Henrissat B."/>
            <person name="Kuo A."/>
            <person name="Liang C."/>
            <person name="Lipzen A."/>
            <person name="Lutzoni F."/>
            <person name="Magnuson J."/>
            <person name="Mondo S."/>
            <person name="Nolan M."/>
            <person name="Ohm R."/>
            <person name="Pangilinan J."/>
            <person name="Park H.-J."/>
            <person name="Ramirez L."/>
            <person name="Alfaro M."/>
            <person name="Sun H."/>
            <person name="Tritt A."/>
            <person name="Yoshinaga Y."/>
            <person name="Zwiers L.-H."/>
            <person name="Turgeon B.G."/>
            <person name="Goodwin S.B."/>
            <person name="Spatafora J.W."/>
            <person name="Crous P.W."/>
            <person name="Grigoriev I.V."/>
        </authorList>
    </citation>
    <scope>NUCLEOTIDE SEQUENCE</scope>
    <source>
        <strain evidence="2">CBS 394.84</strain>
    </source>
</reference>